<dbReference type="PROSITE" id="PS51352">
    <property type="entry name" value="THIOREDOXIN_2"/>
    <property type="match status" value="1"/>
</dbReference>
<feature type="domain" description="Thioredoxin" evidence="8">
    <location>
        <begin position="46"/>
        <end position="239"/>
    </location>
</feature>
<evidence type="ECO:0000256" key="6">
    <source>
        <dbReference type="ARBA" id="ARBA00023284"/>
    </source>
</evidence>
<evidence type="ECO:0000313" key="9">
    <source>
        <dbReference type="EMBL" id="AJZ75353.1"/>
    </source>
</evidence>
<dbReference type="InterPro" id="IPR012336">
    <property type="entry name" value="Thioredoxin-like_fold"/>
</dbReference>
<protein>
    <submittedName>
        <fullName evidence="9">Protein-disulfide isomerase</fullName>
    </submittedName>
</protein>
<dbReference type="EMBL" id="CP011097">
    <property type="protein sequence ID" value="AJZ75353.1"/>
    <property type="molecule type" value="Genomic_DNA"/>
</dbReference>
<proteinExistence type="inferred from homology"/>
<dbReference type="InterPro" id="IPR036249">
    <property type="entry name" value="Thioredoxin-like_sf"/>
</dbReference>
<sequence>MIHAPSLGIGAAISAAVIIGVFFVINGPLTDNSFKVEDIQDVEKAQVLQEQEPQQVQMSVFSDNASPILGDPNAPITIIEFGDYQCFYCNKFFHDTENQIHENYIKTGKAKMIFKDFTIIGQDSVVAAHAAHCADEQGKFWEYHDTLYNNWNGENNGWASAENQFKFAQQLGLDNAQFTECMTSEKYKPKIQASSEDAKTLGLTGTPAFFVIGPNNKIVKVPGAQPYDVFVSILDSDEIKLQ</sequence>
<dbReference type="PANTHER" id="PTHR13887:SF14">
    <property type="entry name" value="DISULFIDE BOND FORMATION PROTEIN D"/>
    <property type="match status" value="1"/>
</dbReference>
<dbReference type="STRING" id="1603555.SU86_001990"/>
<accession>A0A3G1B5N2</accession>
<evidence type="ECO:0000256" key="7">
    <source>
        <dbReference type="SAM" id="Phobius"/>
    </source>
</evidence>
<keyword evidence="10" id="KW-1185">Reference proteome</keyword>
<evidence type="ECO:0000259" key="8">
    <source>
        <dbReference type="PROSITE" id="PS51352"/>
    </source>
</evidence>
<evidence type="ECO:0000256" key="5">
    <source>
        <dbReference type="ARBA" id="ARBA00023157"/>
    </source>
</evidence>
<keyword evidence="7" id="KW-1133">Transmembrane helix</keyword>
<comment type="similarity">
    <text evidence="2">Belongs to the glutaredoxin family.</text>
</comment>
<evidence type="ECO:0000313" key="10">
    <source>
        <dbReference type="Proteomes" id="UP000266745"/>
    </source>
</evidence>
<dbReference type="GO" id="GO:0016853">
    <property type="term" value="F:isomerase activity"/>
    <property type="evidence" value="ECO:0007669"/>
    <property type="project" value="UniProtKB-KW"/>
</dbReference>
<gene>
    <name evidence="9" type="ORF">SU86_001990</name>
</gene>
<dbReference type="Pfam" id="PF13462">
    <property type="entry name" value="Thioredoxin_4"/>
    <property type="match status" value="1"/>
</dbReference>
<dbReference type="KEGG" id="tah:SU86_001990"/>
<dbReference type="AlphaFoldDB" id="A0A3G1B5N2"/>
<keyword evidence="6" id="KW-0676">Redox-active center</keyword>
<dbReference type="GeneID" id="24875155"/>
<dbReference type="OrthoDB" id="15256at2157"/>
<comment type="similarity">
    <text evidence="1">Belongs to the thioredoxin family. DsbA subfamily.</text>
</comment>
<evidence type="ECO:0000256" key="2">
    <source>
        <dbReference type="ARBA" id="ARBA00007787"/>
    </source>
</evidence>
<dbReference type="Proteomes" id="UP000266745">
    <property type="component" value="Chromosome"/>
</dbReference>
<evidence type="ECO:0000256" key="1">
    <source>
        <dbReference type="ARBA" id="ARBA00005791"/>
    </source>
</evidence>
<keyword evidence="7" id="KW-0472">Membrane</keyword>
<keyword evidence="3" id="KW-0732">Signal</keyword>
<dbReference type="InterPro" id="IPR013766">
    <property type="entry name" value="Thioredoxin_domain"/>
</dbReference>
<organism evidence="9 10">
    <name type="scientific">Candidatus Nitrosotenuis cloacae</name>
    <dbReference type="NCBI Taxonomy" id="1603555"/>
    <lineage>
        <taxon>Archaea</taxon>
        <taxon>Nitrososphaerota</taxon>
        <taxon>Candidatus Nitrosotenuis</taxon>
    </lineage>
</organism>
<keyword evidence="9" id="KW-0413">Isomerase</keyword>
<dbReference type="PANTHER" id="PTHR13887">
    <property type="entry name" value="GLUTATHIONE S-TRANSFERASE KAPPA"/>
    <property type="match status" value="1"/>
</dbReference>
<keyword evidence="7" id="KW-0812">Transmembrane</keyword>
<dbReference type="RefSeq" id="WP_048187896.1">
    <property type="nucleotide sequence ID" value="NZ_CP011097.1"/>
</dbReference>
<dbReference type="Gene3D" id="3.40.30.10">
    <property type="entry name" value="Glutaredoxin"/>
    <property type="match status" value="1"/>
</dbReference>
<evidence type="ECO:0000256" key="3">
    <source>
        <dbReference type="ARBA" id="ARBA00022729"/>
    </source>
</evidence>
<name>A0A3G1B5N2_9ARCH</name>
<keyword evidence="4" id="KW-0560">Oxidoreductase</keyword>
<reference evidence="9 10" key="1">
    <citation type="journal article" date="2016" name="Sci. Rep.">
        <title>A novel ammonia-oxidizing archaeon from wastewater treatment plant: Its enrichment, physiological and genomic characteristics.</title>
        <authorList>
            <person name="Li Y."/>
            <person name="Ding K."/>
            <person name="Wen X."/>
            <person name="Zhang B."/>
            <person name="Shen B."/>
            <person name="Yang Y."/>
        </authorList>
    </citation>
    <scope>NUCLEOTIDE SEQUENCE [LARGE SCALE GENOMIC DNA]</scope>
    <source>
        <strain evidence="9 10">SAT1</strain>
    </source>
</reference>
<evidence type="ECO:0000256" key="4">
    <source>
        <dbReference type="ARBA" id="ARBA00023002"/>
    </source>
</evidence>
<dbReference type="SUPFAM" id="SSF52833">
    <property type="entry name" value="Thioredoxin-like"/>
    <property type="match status" value="1"/>
</dbReference>
<keyword evidence="5" id="KW-1015">Disulfide bond</keyword>
<dbReference type="GO" id="GO:0016491">
    <property type="term" value="F:oxidoreductase activity"/>
    <property type="evidence" value="ECO:0007669"/>
    <property type="project" value="UniProtKB-KW"/>
</dbReference>
<feature type="transmembrane region" description="Helical" evidence="7">
    <location>
        <begin position="6"/>
        <end position="25"/>
    </location>
</feature>